<dbReference type="PROSITE" id="PS00018">
    <property type="entry name" value="EF_HAND_1"/>
    <property type="match status" value="3"/>
</dbReference>
<keyword evidence="1" id="KW-0106">Calcium</keyword>
<keyword evidence="5" id="KW-1185">Reference proteome</keyword>
<comment type="caution">
    <text evidence="4">The sequence shown here is derived from an EMBL/GenBank/DDBJ whole genome shotgun (WGS) entry which is preliminary data.</text>
</comment>
<dbReference type="PROSITE" id="PS50222">
    <property type="entry name" value="EF_HAND_2"/>
    <property type="match status" value="4"/>
</dbReference>
<organism evidence="4 5">
    <name type="scientific">Babesia caballi</name>
    <dbReference type="NCBI Taxonomy" id="5871"/>
    <lineage>
        <taxon>Eukaryota</taxon>
        <taxon>Sar</taxon>
        <taxon>Alveolata</taxon>
        <taxon>Apicomplexa</taxon>
        <taxon>Aconoidasida</taxon>
        <taxon>Piroplasmida</taxon>
        <taxon>Babesiidae</taxon>
        <taxon>Babesia</taxon>
    </lineage>
</organism>
<evidence type="ECO:0000256" key="1">
    <source>
        <dbReference type="ARBA" id="ARBA00022837"/>
    </source>
</evidence>
<feature type="domain" description="EF-hand" evidence="3">
    <location>
        <begin position="115"/>
        <end position="150"/>
    </location>
</feature>
<dbReference type="GeneID" id="94192370"/>
<name>A0AAV4LMC0_BABCB</name>
<dbReference type="Pfam" id="PF13499">
    <property type="entry name" value="EF-hand_7"/>
    <property type="match status" value="2"/>
</dbReference>
<dbReference type="Proteomes" id="UP001497744">
    <property type="component" value="Unassembled WGS sequence"/>
</dbReference>
<evidence type="ECO:0000259" key="3">
    <source>
        <dbReference type="PROSITE" id="PS50222"/>
    </source>
</evidence>
<dbReference type="EMBL" id="BPLF01000001">
    <property type="protein sequence ID" value="GIX60887.1"/>
    <property type="molecule type" value="Genomic_DNA"/>
</dbReference>
<dbReference type="SUPFAM" id="SSF47473">
    <property type="entry name" value="EF-hand"/>
    <property type="match status" value="2"/>
</dbReference>
<feature type="chain" id="PRO_5043405497" evidence="2">
    <location>
        <begin position="20"/>
        <end position="294"/>
    </location>
</feature>
<dbReference type="SMART" id="SM00054">
    <property type="entry name" value="EFh"/>
    <property type="match status" value="5"/>
</dbReference>
<gene>
    <name evidence="4" type="ORF">BcabD6B2_03220</name>
</gene>
<keyword evidence="2" id="KW-0732">Signal</keyword>
<dbReference type="AlphaFoldDB" id="A0AAV4LMC0"/>
<dbReference type="InterPro" id="IPR002048">
    <property type="entry name" value="EF_hand_dom"/>
</dbReference>
<dbReference type="RefSeq" id="XP_067712958.1">
    <property type="nucleotide sequence ID" value="XM_067856857.1"/>
</dbReference>
<feature type="signal peptide" evidence="2">
    <location>
        <begin position="1"/>
        <end position="19"/>
    </location>
</feature>
<dbReference type="GO" id="GO:0005509">
    <property type="term" value="F:calcium ion binding"/>
    <property type="evidence" value="ECO:0007669"/>
    <property type="project" value="InterPro"/>
</dbReference>
<dbReference type="PANTHER" id="PTHR10827:SF85">
    <property type="entry name" value="CALCIUM-BINDING PROTEIN"/>
    <property type="match status" value="1"/>
</dbReference>
<dbReference type="Pfam" id="PF13202">
    <property type="entry name" value="EF-hand_5"/>
    <property type="match status" value="1"/>
</dbReference>
<dbReference type="InterPro" id="IPR011992">
    <property type="entry name" value="EF-hand-dom_pair"/>
</dbReference>
<sequence length="294" mass="33421">MKVTRGIAVFIALVAPAAAWMFDEKEAAEGEEHPAGLTREQVDSMMSKLFNIIDENKDGKIAIAELEKFNSKNLQRVQNMQLEQEMQMIDRNKDGFIDFEELSMTFPPDVDTPENFHEGLNRRFNIADKDGDTKLTRDELHSLLNPAHDAEMLELEVREIMLTHDKNGDGLISVDEYAASKPEEERVEEFIENDFKPFDLNNDGLLSVQELVAAFKEEASEDVETNIEDVHAIIGEGPVDYATWMKHAVELSTSSITDHGELLRYPSDYGIDMGEDVRERKSQEAIHDYPNTEL</sequence>
<feature type="domain" description="EF-hand" evidence="3">
    <location>
        <begin position="77"/>
        <end position="112"/>
    </location>
</feature>
<dbReference type="InterPro" id="IPR018247">
    <property type="entry name" value="EF_Hand_1_Ca_BS"/>
</dbReference>
<proteinExistence type="predicted"/>
<accession>A0AAV4LMC0</accession>
<evidence type="ECO:0000313" key="5">
    <source>
        <dbReference type="Proteomes" id="UP001497744"/>
    </source>
</evidence>
<evidence type="ECO:0000256" key="2">
    <source>
        <dbReference type="SAM" id="SignalP"/>
    </source>
</evidence>
<reference evidence="4 5" key="1">
    <citation type="submission" date="2021-06" db="EMBL/GenBank/DDBJ databases">
        <title>Genome sequence of Babesia caballi.</title>
        <authorList>
            <person name="Yamagishi J."/>
            <person name="Kidaka T."/>
            <person name="Ochi A."/>
        </authorList>
    </citation>
    <scope>NUCLEOTIDE SEQUENCE [LARGE SCALE GENOMIC DNA]</scope>
    <source>
        <strain evidence="4">USDA-D6B2</strain>
    </source>
</reference>
<dbReference type="Gene3D" id="1.10.238.10">
    <property type="entry name" value="EF-hand"/>
    <property type="match status" value="2"/>
</dbReference>
<evidence type="ECO:0000313" key="4">
    <source>
        <dbReference type="EMBL" id="GIX60887.1"/>
    </source>
</evidence>
<protein>
    <submittedName>
        <fullName evidence="4">Endoplasmic reticulum-resident calcium binding protein, putative</fullName>
    </submittedName>
</protein>
<feature type="domain" description="EF-hand" evidence="3">
    <location>
        <begin position="41"/>
        <end position="76"/>
    </location>
</feature>
<feature type="domain" description="EF-hand" evidence="3">
    <location>
        <begin position="186"/>
        <end position="221"/>
    </location>
</feature>
<dbReference type="PANTHER" id="PTHR10827">
    <property type="entry name" value="RETICULOCALBIN"/>
    <property type="match status" value="1"/>
</dbReference>